<accession>A0A9K3KBV1</accession>
<dbReference type="OrthoDB" id="54788at2759"/>
<comment type="caution">
    <text evidence="1">The sequence shown here is derived from an EMBL/GenBank/DDBJ whole genome shotgun (WGS) entry which is preliminary data.</text>
</comment>
<organism evidence="1 2">
    <name type="scientific">Nitzschia inconspicua</name>
    <dbReference type="NCBI Taxonomy" id="303405"/>
    <lineage>
        <taxon>Eukaryota</taxon>
        <taxon>Sar</taxon>
        <taxon>Stramenopiles</taxon>
        <taxon>Ochrophyta</taxon>
        <taxon>Bacillariophyta</taxon>
        <taxon>Bacillariophyceae</taxon>
        <taxon>Bacillariophycidae</taxon>
        <taxon>Bacillariales</taxon>
        <taxon>Bacillariaceae</taxon>
        <taxon>Nitzschia</taxon>
    </lineage>
</organism>
<protein>
    <submittedName>
        <fullName evidence="1">Uncharacterized protein</fullName>
    </submittedName>
</protein>
<keyword evidence="2" id="KW-1185">Reference proteome</keyword>
<sequence>MHAMLFVDDPVRGNPLRPTADAIRALDGEEWLSTILIDHLLQTTLKGRVPDQVLIRSSDCYSYFSAYNDKLDIRRSRGSSRAFACISHANCSFWVAFGPKARQEGIILKRGNCNLRHSGAAREGW</sequence>
<dbReference type="EMBL" id="JAGRRH010000027">
    <property type="protein sequence ID" value="KAG7340643.1"/>
    <property type="molecule type" value="Genomic_DNA"/>
</dbReference>
<gene>
    <name evidence="1" type="ORF">IV203_024186</name>
</gene>
<proteinExistence type="predicted"/>
<name>A0A9K3KBV1_9STRA</name>
<dbReference type="Proteomes" id="UP000693970">
    <property type="component" value="Unassembled WGS sequence"/>
</dbReference>
<evidence type="ECO:0000313" key="2">
    <source>
        <dbReference type="Proteomes" id="UP000693970"/>
    </source>
</evidence>
<evidence type="ECO:0000313" key="1">
    <source>
        <dbReference type="EMBL" id="KAG7340643.1"/>
    </source>
</evidence>
<reference evidence="1" key="1">
    <citation type="journal article" date="2021" name="Sci. Rep.">
        <title>Diploid genomic architecture of Nitzschia inconspicua, an elite biomass production diatom.</title>
        <authorList>
            <person name="Oliver A."/>
            <person name="Podell S."/>
            <person name="Pinowska A."/>
            <person name="Traller J.C."/>
            <person name="Smith S.R."/>
            <person name="McClure R."/>
            <person name="Beliaev A."/>
            <person name="Bohutskyi P."/>
            <person name="Hill E.A."/>
            <person name="Rabines A."/>
            <person name="Zheng H."/>
            <person name="Allen L.Z."/>
            <person name="Kuo A."/>
            <person name="Grigoriev I.V."/>
            <person name="Allen A.E."/>
            <person name="Hazlebeck D."/>
            <person name="Allen E.E."/>
        </authorList>
    </citation>
    <scope>NUCLEOTIDE SEQUENCE</scope>
    <source>
        <strain evidence="1">Hildebrandi</strain>
    </source>
</reference>
<reference evidence="1" key="2">
    <citation type="submission" date="2021-04" db="EMBL/GenBank/DDBJ databases">
        <authorList>
            <person name="Podell S."/>
        </authorList>
    </citation>
    <scope>NUCLEOTIDE SEQUENCE</scope>
    <source>
        <strain evidence="1">Hildebrandi</strain>
    </source>
</reference>
<dbReference type="AlphaFoldDB" id="A0A9K3KBV1"/>